<proteinExistence type="predicted"/>
<name>A0A830F1Y1_9EURY</name>
<evidence type="ECO:0000313" key="1">
    <source>
        <dbReference type="EMBL" id="GGL47215.1"/>
    </source>
</evidence>
<comment type="caution">
    <text evidence="1">The sequence shown here is derived from an EMBL/GenBank/DDBJ whole genome shotgun (WGS) entry which is preliminary data.</text>
</comment>
<protein>
    <submittedName>
        <fullName evidence="1">Uncharacterized protein</fullName>
    </submittedName>
</protein>
<dbReference type="Proteomes" id="UP000607197">
    <property type="component" value="Unassembled WGS sequence"/>
</dbReference>
<dbReference type="AlphaFoldDB" id="A0A830F1Y1"/>
<dbReference type="Pfam" id="PF24433">
    <property type="entry name" value="DUF7556"/>
    <property type="match status" value="1"/>
</dbReference>
<sequence>MFSGITEQNCRFDTFNRGCERLPREMDASTPSVAPAPADHEVMASLDTGAEERLVIADIARDDAWVSAPTTATAALADWR</sequence>
<evidence type="ECO:0000313" key="2">
    <source>
        <dbReference type="Proteomes" id="UP000607197"/>
    </source>
</evidence>
<reference evidence="1" key="1">
    <citation type="journal article" date="2014" name="Int. J. Syst. Evol. Microbiol.">
        <title>Complete genome sequence of Corynebacterium casei LMG S-19264T (=DSM 44701T), isolated from a smear-ripened cheese.</title>
        <authorList>
            <consortium name="US DOE Joint Genome Institute (JGI-PGF)"/>
            <person name="Walter F."/>
            <person name="Albersmeier A."/>
            <person name="Kalinowski J."/>
            <person name="Ruckert C."/>
        </authorList>
    </citation>
    <scope>NUCLEOTIDE SEQUENCE</scope>
    <source>
        <strain evidence="1">JCM 19596</strain>
    </source>
</reference>
<reference evidence="1" key="2">
    <citation type="submission" date="2020-09" db="EMBL/GenBank/DDBJ databases">
        <authorList>
            <person name="Sun Q."/>
            <person name="Ohkuma M."/>
        </authorList>
    </citation>
    <scope>NUCLEOTIDE SEQUENCE</scope>
    <source>
        <strain evidence="1">JCM 19596</strain>
    </source>
</reference>
<accession>A0A830F1Y1</accession>
<dbReference type="InterPro" id="IPR055978">
    <property type="entry name" value="DUF7556"/>
</dbReference>
<organism evidence="1 2">
    <name type="scientific">Halocalculus aciditolerans</name>
    <dbReference type="NCBI Taxonomy" id="1383812"/>
    <lineage>
        <taxon>Archaea</taxon>
        <taxon>Methanobacteriati</taxon>
        <taxon>Methanobacteriota</taxon>
        <taxon>Stenosarchaea group</taxon>
        <taxon>Halobacteria</taxon>
        <taxon>Halobacteriales</taxon>
        <taxon>Halobacteriaceae</taxon>
        <taxon>Halocalculus</taxon>
    </lineage>
</organism>
<keyword evidence="2" id="KW-1185">Reference proteome</keyword>
<gene>
    <name evidence="1" type="ORF">GCM10009039_01920</name>
</gene>
<dbReference type="EMBL" id="BMPG01000001">
    <property type="protein sequence ID" value="GGL47215.1"/>
    <property type="molecule type" value="Genomic_DNA"/>
</dbReference>